<dbReference type="GeneID" id="85443424"/>
<comment type="caution">
    <text evidence="1">The sequence shown here is derived from an EMBL/GenBank/DDBJ whole genome shotgun (WGS) entry which is preliminary data.</text>
</comment>
<name>A0AAD8UYB5_9PEZI</name>
<gene>
    <name evidence="1" type="ORF">LY79DRAFT_570739</name>
</gene>
<evidence type="ECO:0000313" key="2">
    <source>
        <dbReference type="Proteomes" id="UP001230504"/>
    </source>
</evidence>
<evidence type="ECO:0000313" key="1">
    <source>
        <dbReference type="EMBL" id="KAK1569971.1"/>
    </source>
</evidence>
<accession>A0AAD8UYB5</accession>
<proteinExistence type="predicted"/>
<dbReference type="RefSeq" id="XP_060408158.1">
    <property type="nucleotide sequence ID" value="XM_060559184.1"/>
</dbReference>
<dbReference type="AlphaFoldDB" id="A0AAD8UYB5"/>
<organism evidence="1 2">
    <name type="scientific">Colletotrichum navitas</name>
    <dbReference type="NCBI Taxonomy" id="681940"/>
    <lineage>
        <taxon>Eukaryota</taxon>
        <taxon>Fungi</taxon>
        <taxon>Dikarya</taxon>
        <taxon>Ascomycota</taxon>
        <taxon>Pezizomycotina</taxon>
        <taxon>Sordariomycetes</taxon>
        <taxon>Hypocreomycetidae</taxon>
        <taxon>Glomerellales</taxon>
        <taxon>Glomerellaceae</taxon>
        <taxon>Colletotrichum</taxon>
        <taxon>Colletotrichum graminicola species complex</taxon>
    </lineage>
</organism>
<dbReference type="EMBL" id="JAHLJV010000117">
    <property type="protein sequence ID" value="KAK1569971.1"/>
    <property type="molecule type" value="Genomic_DNA"/>
</dbReference>
<sequence>MITMMDDWTSHGSTVHNKTQMNLGNFSLQVLEKRGKVEGNLRFFFQDLVGELECTGNKAYTDRKGIGRPVVVEVVLSVRSGMASVLIYNGRQRSGTFPQDPGVGRLGWVAVLKSGVGFRFWLSTNSFFFCAFPSLETPILLRLSASPSSPLSGLQLGLEATAERDKQVWQDNGWG</sequence>
<reference evidence="1" key="1">
    <citation type="submission" date="2021-06" db="EMBL/GenBank/DDBJ databases">
        <title>Comparative genomics, transcriptomics and evolutionary studies reveal genomic signatures of adaptation to plant cell wall in hemibiotrophic fungi.</title>
        <authorList>
            <consortium name="DOE Joint Genome Institute"/>
            <person name="Baroncelli R."/>
            <person name="Diaz J.F."/>
            <person name="Benocci T."/>
            <person name="Peng M."/>
            <person name="Battaglia E."/>
            <person name="Haridas S."/>
            <person name="Andreopoulos W."/>
            <person name="Labutti K."/>
            <person name="Pangilinan J."/>
            <person name="Floch G.L."/>
            <person name="Makela M.R."/>
            <person name="Henrissat B."/>
            <person name="Grigoriev I.V."/>
            <person name="Crouch J.A."/>
            <person name="De Vries R.P."/>
            <person name="Sukno S.A."/>
            <person name="Thon M.R."/>
        </authorList>
    </citation>
    <scope>NUCLEOTIDE SEQUENCE</scope>
    <source>
        <strain evidence="1">CBS 125086</strain>
    </source>
</reference>
<protein>
    <submittedName>
        <fullName evidence="1">Uncharacterized protein</fullName>
    </submittedName>
</protein>
<keyword evidence="2" id="KW-1185">Reference proteome</keyword>
<dbReference type="Proteomes" id="UP001230504">
    <property type="component" value="Unassembled WGS sequence"/>
</dbReference>